<dbReference type="AlphaFoldDB" id="A0AAF0DEP1"/>
<reference evidence="2" key="1">
    <citation type="submission" date="2023-03" db="EMBL/GenBank/DDBJ databases">
        <title>Emydomyces testavorans Genome Sequence.</title>
        <authorList>
            <person name="Hoyer L."/>
        </authorList>
    </citation>
    <scope>NUCLEOTIDE SEQUENCE</scope>
    <source>
        <strain evidence="2">16-2883</strain>
    </source>
</reference>
<dbReference type="Pfam" id="PF08631">
    <property type="entry name" value="SPO22"/>
    <property type="match status" value="1"/>
</dbReference>
<dbReference type="EMBL" id="CP120628">
    <property type="protein sequence ID" value="WEW57165.1"/>
    <property type="molecule type" value="Genomic_DNA"/>
</dbReference>
<accession>A0AAF0DEP1</accession>
<dbReference type="InterPro" id="IPR013940">
    <property type="entry name" value="Spo22/ZIP4/TEX11"/>
</dbReference>
<evidence type="ECO:0000313" key="3">
    <source>
        <dbReference type="Proteomes" id="UP001219355"/>
    </source>
</evidence>
<dbReference type="GO" id="GO:0051321">
    <property type="term" value="P:meiotic cell cycle"/>
    <property type="evidence" value="ECO:0007669"/>
    <property type="project" value="UniProtKB-KW"/>
</dbReference>
<dbReference type="PANTHER" id="PTHR40375:SF2">
    <property type="entry name" value="SPORULATION-SPECIFIC PROTEIN 22"/>
    <property type="match status" value="1"/>
</dbReference>
<dbReference type="InterPro" id="IPR039057">
    <property type="entry name" value="Spo22/ZIP4"/>
</dbReference>
<dbReference type="GO" id="GO:0090173">
    <property type="term" value="P:regulation of synaptonemal complex assembly"/>
    <property type="evidence" value="ECO:0007669"/>
    <property type="project" value="InterPro"/>
</dbReference>
<name>A0AAF0DEP1_9EURO</name>
<protein>
    <submittedName>
        <fullName evidence="2">Sporulation-specific protein 22</fullName>
    </submittedName>
</protein>
<dbReference type="PANTHER" id="PTHR40375">
    <property type="entry name" value="SPORULATION-SPECIFIC PROTEIN 22"/>
    <property type="match status" value="1"/>
</dbReference>
<evidence type="ECO:0000313" key="2">
    <source>
        <dbReference type="EMBL" id="WEW57165.1"/>
    </source>
</evidence>
<evidence type="ECO:0000256" key="1">
    <source>
        <dbReference type="ARBA" id="ARBA00023254"/>
    </source>
</evidence>
<keyword evidence="3" id="KW-1185">Reference proteome</keyword>
<proteinExistence type="predicted"/>
<organism evidence="2 3">
    <name type="scientific">Emydomyces testavorans</name>
    <dbReference type="NCBI Taxonomy" id="2070801"/>
    <lineage>
        <taxon>Eukaryota</taxon>
        <taxon>Fungi</taxon>
        <taxon>Dikarya</taxon>
        <taxon>Ascomycota</taxon>
        <taxon>Pezizomycotina</taxon>
        <taxon>Eurotiomycetes</taxon>
        <taxon>Eurotiomycetidae</taxon>
        <taxon>Onygenales</taxon>
        <taxon>Nannizziopsiaceae</taxon>
        <taxon>Emydomyces</taxon>
    </lineage>
</organism>
<gene>
    <name evidence="2" type="primary">SPO22_1</name>
    <name evidence="2" type="ORF">PRK78_002627</name>
</gene>
<sequence length="454" mass="51341">MELHRKYHKEQLKSITDFAESLYADVLEQNSSATISENKLNTLNQNIDIAVQITQIHEPSIRTELDTVGTKLWNACTRTMRKDGLETATIEFLSRARGFAFLMLECAVGRQREDCSVLNQLDIGLKILEKAALREKQLSKGPKDSGEKNDIPLKLSAEYYILRSNLVAILPPKTSIIVDYAEHMLSKLPRQVLQQDVALTERLSDLLFDIGKNLMDRKEYADAEKWLQRALDALSQEPLDMLTPDARELRLCILYGLVRVNLDLKYTNSETKAMDLHIVLEKEYGHRLEVLLLGLDVIQAQKSPDSQRYYDQLGQFSKGLATDVLEQLLLQRFASHGIENLIERGFITYIWMKTASPGVDDGLESLRTVVAKLTETWKSRLSGEATHAALILIWKKVTAAFDVKEYGSAQSWCQLALHPIFGNAGESNISKIKSSLYLIADLEKKINSMRTGAQ</sequence>
<dbReference type="Proteomes" id="UP001219355">
    <property type="component" value="Chromosome 2"/>
</dbReference>
<keyword evidence="1" id="KW-0469">Meiosis</keyword>